<protein>
    <submittedName>
        <fullName evidence="1">Uncharacterized protein</fullName>
    </submittedName>
</protein>
<comment type="caution">
    <text evidence="1">The sequence shown here is derived from an EMBL/GenBank/DDBJ whole genome shotgun (WGS) entry which is preliminary data.</text>
</comment>
<proteinExistence type="predicted"/>
<reference evidence="1" key="1">
    <citation type="submission" date="2022-01" db="EMBL/GenBank/DDBJ databases">
        <title>Comparative genomics reveals a dynamic genome evolution in the ectomycorrhizal milk-cap (Lactarius) mushrooms.</title>
        <authorList>
            <consortium name="DOE Joint Genome Institute"/>
            <person name="Lebreton A."/>
            <person name="Tang N."/>
            <person name="Kuo A."/>
            <person name="LaButti K."/>
            <person name="Drula E."/>
            <person name="Barry K."/>
            <person name="Clum A."/>
            <person name="Lipzen A."/>
            <person name="Mousain D."/>
            <person name="Ng V."/>
            <person name="Wang R."/>
            <person name="Wang X."/>
            <person name="Dai Y."/>
            <person name="Henrissat B."/>
            <person name="Grigoriev I.V."/>
            <person name="Guerin-Laguette A."/>
            <person name="Yu F."/>
            <person name="Martin F.M."/>
        </authorList>
    </citation>
    <scope>NUCLEOTIDE SEQUENCE</scope>
    <source>
        <strain evidence="1">QP</strain>
    </source>
</reference>
<accession>A0AAD4L3Z5</accession>
<gene>
    <name evidence="1" type="ORF">EDB92DRAFT_1955350</name>
</gene>
<organism evidence="1 2">
    <name type="scientific">Lactarius akahatsu</name>
    <dbReference type="NCBI Taxonomy" id="416441"/>
    <lineage>
        <taxon>Eukaryota</taxon>
        <taxon>Fungi</taxon>
        <taxon>Dikarya</taxon>
        <taxon>Basidiomycota</taxon>
        <taxon>Agaricomycotina</taxon>
        <taxon>Agaricomycetes</taxon>
        <taxon>Russulales</taxon>
        <taxon>Russulaceae</taxon>
        <taxon>Lactarius</taxon>
    </lineage>
</organism>
<sequence length="68" mass="7706">MHPPSAARPRAQACSAIKEPYARRPTYRFSTVRFTRSDIKLWSELDRIPQFNADPNGAPRAHRASSPV</sequence>
<keyword evidence="2" id="KW-1185">Reference proteome</keyword>
<dbReference type="EMBL" id="JAKELL010000179">
    <property type="protein sequence ID" value="KAH8979265.1"/>
    <property type="molecule type" value="Genomic_DNA"/>
</dbReference>
<name>A0AAD4L3Z5_9AGAM</name>
<evidence type="ECO:0000313" key="2">
    <source>
        <dbReference type="Proteomes" id="UP001201163"/>
    </source>
</evidence>
<dbReference type="AlphaFoldDB" id="A0AAD4L3Z5"/>
<evidence type="ECO:0000313" key="1">
    <source>
        <dbReference type="EMBL" id="KAH8979265.1"/>
    </source>
</evidence>
<dbReference type="Proteomes" id="UP001201163">
    <property type="component" value="Unassembled WGS sequence"/>
</dbReference>